<protein>
    <submittedName>
        <fullName evidence="1">Uncharacterized protein</fullName>
    </submittedName>
</protein>
<gene>
    <name evidence="1" type="ORF">BSZ39_02205</name>
</gene>
<organism evidence="1 2">
    <name type="scientific">Bowdeniella nasicola</name>
    <dbReference type="NCBI Taxonomy" id="208480"/>
    <lineage>
        <taxon>Bacteria</taxon>
        <taxon>Bacillati</taxon>
        <taxon>Actinomycetota</taxon>
        <taxon>Actinomycetes</taxon>
        <taxon>Actinomycetales</taxon>
        <taxon>Actinomycetaceae</taxon>
        <taxon>Bowdeniella</taxon>
    </lineage>
</organism>
<sequence>MTARQFEKNSNNATTISLLGESVPPALQQTSHVLLSNVGTVGFTTPFETRTSELRLLAC</sequence>
<dbReference type="AlphaFoldDB" id="A0A1Q5Q5A9"/>
<dbReference type="RefSeq" id="WP_073715762.1">
    <property type="nucleotide sequence ID" value="NZ_MQVR01000007.1"/>
</dbReference>
<evidence type="ECO:0000313" key="2">
    <source>
        <dbReference type="Proteomes" id="UP000185628"/>
    </source>
</evidence>
<reference evidence="2" key="1">
    <citation type="submission" date="2016-12" db="EMBL/GenBank/DDBJ databases">
        <authorList>
            <person name="Meng X."/>
        </authorList>
    </citation>
    <scope>NUCLEOTIDE SEQUENCE [LARGE SCALE GENOMIC DNA]</scope>
    <source>
        <strain evidence="2">DSM 19116</strain>
    </source>
</reference>
<keyword evidence="2" id="KW-1185">Reference proteome</keyword>
<proteinExistence type="predicted"/>
<accession>A0A1Q5Q5A9</accession>
<comment type="caution">
    <text evidence="1">The sequence shown here is derived from an EMBL/GenBank/DDBJ whole genome shotgun (WGS) entry which is preliminary data.</text>
</comment>
<dbReference type="EMBL" id="MQVR01000007">
    <property type="protein sequence ID" value="OKL54810.1"/>
    <property type="molecule type" value="Genomic_DNA"/>
</dbReference>
<name>A0A1Q5Q5A9_9ACTO</name>
<dbReference type="Proteomes" id="UP000185628">
    <property type="component" value="Unassembled WGS sequence"/>
</dbReference>
<evidence type="ECO:0000313" key="1">
    <source>
        <dbReference type="EMBL" id="OKL54810.1"/>
    </source>
</evidence>